<sequence length="343" mass="35935">MKPCLPVIAATAVWLAAALPAQAGERPATAGIAGEPELVQVLGRHGFDGEIAVTGGSYDGFRSGAGQVWPLASISKQFVATLVMQQVEKGELDLDAPVSAYLESWPGSGPQAPSLRQLLRHQSGLYDPEDDPEFDRTGAFPLDPMMCVARRDRAPGGEFDYTNCDTLLVGKVLASVTGRTLDKLLSDEIAGPLGLESLGFAQANSKVAPSLNGTPVREIAAYGASGGMIATATDLLAFDRALMEGGLLGSDALAEMWAGDPALGYTALGQWEFSAPLSGCADPVRIVERRGAIGGYQARNFIVPERGVAVAVFIGKGEDVYPFGEIWTGSGLSHDILSRTVCP</sequence>
<dbReference type="Proteomes" id="UP000522081">
    <property type="component" value="Unassembled WGS sequence"/>
</dbReference>
<accession>A0A7Y9XXX3</accession>
<dbReference type="Pfam" id="PF00144">
    <property type="entry name" value="Beta-lactamase"/>
    <property type="match status" value="1"/>
</dbReference>
<proteinExistence type="predicted"/>
<dbReference type="InterPro" id="IPR012338">
    <property type="entry name" value="Beta-lactam/transpept-like"/>
</dbReference>
<dbReference type="InterPro" id="IPR050789">
    <property type="entry name" value="Diverse_Enzym_Activities"/>
</dbReference>
<dbReference type="RefSeq" id="WP_179407017.1">
    <property type="nucleotide sequence ID" value="NZ_BMGF01000002.1"/>
</dbReference>
<protein>
    <submittedName>
        <fullName evidence="4">CubicO group peptidase (Beta-lactamase class C family)</fullName>
    </submittedName>
</protein>
<reference evidence="4 5" key="1">
    <citation type="submission" date="2020-07" db="EMBL/GenBank/DDBJ databases">
        <title>Genomic Encyclopedia of Type Strains, Phase IV (KMG-IV): sequencing the most valuable type-strain genomes for metagenomic binning, comparative biology and taxonomic classification.</title>
        <authorList>
            <person name="Goeker M."/>
        </authorList>
    </citation>
    <scope>NUCLEOTIDE SEQUENCE [LARGE SCALE GENOMIC DNA]</scope>
    <source>
        <strain evidence="4 5">DSM 29043</strain>
    </source>
</reference>
<dbReference type="InterPro" id="IPR001466">
    <property type="entry name" value="Beta-lactam-related"/>
</dbReference>
<evidence type="ECO:0000259" key="3">
    <source>
        <dbReference type="Pfam" id="PF00144"/>
    </source>
</evidence>
<dbReference type="GO" id="GO:0016787">
    <property type="term" value="F:hydrolase activity"/>
    <property type="evidence" value="ECO:0007669"/>
    <property type="project" value="UniProtKB-KW"/>
</dbReference>
<evidence type="ECO:0000313" key="5">
    <source>
        <dbReference type="Proteomes" id="UP000522081"/>
    </source>
</evidence>
<evidence type="ECO:0000256" key="2">
    <source>
        <dbReference type="SAM" id="SignalP"/>
    </source>
</evidence>
<evidence type="ECO:0000256" key="1">
    <source>
        <dbReference type="ARBA" id="ARBA00022801"/>
    </source>
</evidence>
<dbReference type="Gene3D" id="3.40.710.10">
    <property type="entry name" value="DD-peptidase/beta-lactamase superfamily"/>
    <property type="match status" value="1"/>
</dbReference>
<organism evidence="4 5">
    <name type="scientific">Novosphingobium marinum</name>
    <dbReference type="NCBI Taxonomy" id="1514948"/>
    <lineage>
        <taxon>Bacteria</taxon>
        <taxon>Pseudomonadati</taxon>
        <taxon>Pseudomonadota</taxon>
        <taxon>Alphaproteobacteria</taxon>
        <taxon>Sphingomonadales</taxon>
        <taxon>Sphingomonadaceae</taxon>
        <taxon>Novosphingobium</taxon>
    </lineage>
</organism>
<keyword evidence="5" id="KW-1185">Reference proteome</keyword>
<feature type="domain" description="Beta-lactamase-related" evidence="3">
    <location>
        <begin position="64"/>
        <end position="314"/>
    </location>
</feature>
<gene>
    <name evidence="4" type="ORF">FHS75_001462</name>
</gene>
<dbReference type="SUPFAM" id="SSF56601">
    <property type="entry name" value="beta-lactamase/transpeptidase-like"/>
    <property type="match status" value="1"/>
</dbReference>
<dbReference type="PANTHER" id="PTHR43283:SF11">
    <property type="entry name" value="BETA-LACTAMASE-RELATED DOMAIN-CONTAINING PROTEIN"/>
    <property type="match status" value="1"/>
</dbReference>
<keyword evidence="1" id="KW-0378">Hydrolase</keyword>
<keyword evidence="2" id="KW-0732">Signal</keyword>
<name>A0A7Y9XXX3_9SPHN</name>
<dbReference type="PANTHER" id="PTHR43283">
    <property type="entry name" value="BETA-LACTAMASE-RELATED"/>
    <property type="match status" value="1"/>
</dbReference>
<dbReference type="AlphaFoldDB" id="A0A7Y9XXX3"/>
<evidence type="ECO:0000313" key="4">
    <source>
        <dbReference type="EMBL" id="NYH95143.1"/>
    </source>
</evidence>
<feature type="chain" id="PRO_5031001987" evidence="2">
    <location>
        <begin position="24"/>
        <end position="343"/>
    </location>
</feature>
<dbReference type="EMBL" id="JACBZF010000002">
    <property type="protein sequence ID" value="NYH95143.1"/>
    <property type="molecule type" value="Genomic_DNA"/>
</dbReference>
<feature type="signal peptide" evidence="2">
    <location>
        <begin position="1"/>
        <end position="23"/>
    </location>
</feature>
<comment type="caution">
    <text evidence="4">The sequence shown here is derived from an EMBL/GenBank/DDBJ whole genome shotgun (WGS) entry which is preliminary data.</text>
</comment>